<accession>A0A1G7WPQ6</accession>
<evidence type="ECO:0008006" key="3">
    <source>
        <dbReference type="Google" id="ProtNLM"/>
    </source>
</evidence>
<evidence type="ECO:0000313" key="1">
    <source>
        <dbReference type="EMBL" id="SDG73210.1"/>
    </source>
</evidence>
<dbReference type="STRING" id="366584.SAMN05216377_114184"/>
<protein>
    <recommendedName>
        <fullName evidence="3">Alpha/beta hydrolase family protein</fullName>
    </recommendedName>
</protein>
<organism evidence="1 2">
    <name type="scientific">Pseudonocardia oroxyli</name>
    <dbReference type="NCBI Taxonomy" id="366584"/>
    <lineage>
        <taxon>Bacteria</taxon>
        <taxon>Bacillati</taxon>
        <taxon>Actinomycetota</taxon>
        <taxon>Actinomycetes</taxon>
        <taxon>Pseudonocardiales</taxon>
        <taxon>Pseudonocardiaceae</taxon>
        <taxon>Pseudonocardia</taxon>
    </lineage>
</organism>
<keyword evidence="2" id="KW-1185">Reference proteome</keyword>
<reference evidence="1 2" key="1">
    <citation type="submission" date="2016-10" db="EMBL/GenBank/DDBJ databases">
        <authorList>
            <person name="de Groot N.N."/>
        </authorList>
    </citation>
    <scope>NUCLEOTIDE SEQUENCE [LARGE SCALE GENOMIC DNA]</scope>
    <source>
        <strain evidence="1 2">CGMCC 4.3143</strain>
    </source>
</reference>
<dbReference type="Proteomes" id="UP000198967">
    <property type="component" value="Unassembled WGS sequence"/>
</dbReference>
<name>A0A1G7WPQ6_PSEOR</name>
<proteinExistence type="predicted"/>
<dbReference type="Gene3D" id="3.40.50.1820">
    <property type="entry name" value="alpha/beta hydrolase"/>
    <property type="match status" value="1"/>
</dbReference>
<dbReference type="SUPFAM" id="SSF53474">
    <property type="entry name" value="alpha/beta-Hydrolases"/>
    <property type="match status" value="1"/>
</dbReference>
<gene>
    <name evidence="1" type="ORF">SAMN05216377_114184</name>
</gene>
<dbReference type="InterPro" id="IPR029058">
    <property type="entry name" value="AB_hydrolase_fold"/>
</dbReference>
<evidence type="ECO:0000313" key="2">
    <source>
        <dbReference type="Proteomes" id="UP000198967"/>
    </source>
</evidence>
<sequence>MMAVAGPGAHLLGHSFGALCTLACAEKRGLDGTLVLFEPPLAVDGPVAGAGLATYRELVEAGDLDAAFEFAPVTFVRVPAEAVPEIRRTRDPQGFAAVVRAAVA</sequence>
<dbReference type="AlphaFoldDB" id="A0A1G7WPQ6"/>
<dbReference type="EMBL" id="FNBE01000014">
    <property type="protein sequence ID" value="SDG73210.1"/>
    <property type="molecule type" value="Genomic_DNA"/>
</dbReference>